<reference evidence="1 2" key="1">
    <citation type="submission" date="2018-06" db="EMBL/GenBank/DDBJ databases">
        <authorList>
            <consortium name="Pathogen Informatics"/>
            <person name="Doyle S."/>
        </authorList>
    </citation>
    <scope>NUCLEOTIDE SEQUENCE [LARGE SCALE GENOMIC DNA]</scope>
    <source>
        <strain evidence="1 2">NCTC10293</strain>
    </source>
</reference>
<evidence type="ECO:0000313" key="1">
    <source>
        <dbReference type="EMBL" id="STZ10220.1"/>
    </source>
</evidence>
<dbReference type="EMBL" id="UGQE01000001">
    <property type="protein sequence ID" value="STZ10220.1"/>
    <property type="molecule type" value="Genomic_DNA"/>
</dbReference>
<dbReference type="Proteomes" id="UP000255279">
    <property type="component" value="Unassembled WGS sequence"/>
</dbReference>
<organism evidence="1 2">
    <name type="scientific">Moraxella caviae</name>
    <dbReference type="NCBI Taxonomy" id="34060"/>
    <lineage>
        <taxon>Bacteria</taxon>
        <taxon>Pseudomonadati</taxon>
        <taxon>Pseudomonadota</taxon>
        <taxon>Gammaproteobacteria</taxon>
        <taxon>Moraxellales</taxon>
        <taxon>Moraxellaceae</taxon>
        <taxon>Moraxella</taxon>
    </lineage>
</organism>
<accession>A0A378R8H2</accession>
<name>A0A378R8H2_9GAMM</name>
<proteinExistence type="predicted"/>
<evidence type="ECO:0000313" key="2">
    <source>
        <dbReference type="Proteomes" id="UP000255279"/>
    </source>
</evidence>
<sequence length="86" mass="10117">MIDFFNGGFLNSGFLNVNFIKHWLLVLVMKSWRLEMAQKQGWHMILAMVNTAKTQNHSRFYKVCKVKITNLGKIQIFHAFYALKLP</sequence>
<gene>
    <name evidence="1" type="ORF">NCTC10293_00550</name>
</gene>
<protein>
    <submittedName>
        <fullName evidence="1">Uncharacterized protein</fullName>
    </submittedName>
</protein>
<dbReference type="AlphaFoldDB" id="A0A378R8H2"/>